<organism evidence="1 2">
    <name type="scientific">Channa argus</name>
    <name type="common">Northern snakehead</name>
    <name type="synonym">Ophicephalus argus</name>
    <dbReference type="NCBI Taxonomy" id="215402"/>
    <lineage>
        <taxon>Eukaryota</taxon>
        <taxon>Metazoa</taxon>
        <taxon>Chordata</taxon>
        <taxon>Craniata</taxon>
        <taxon>Vertebrata</taxon>
        <taxon>Euteleostomi</taxon>
        <taxon>Actinopterygii</taxon>
        <taxon>Neopterygii</taxon>
        <taxon>Teleostei</taxon>
        <taxon>Neoteleostei</taxon>
        <taxon>Acanthomorphata</taxon>
        <taxon>Anabantaria</taxon>
        <taxon>Anabantiformes</taxon>
        <taxon>Channoidei</taxon>
        <taxon>Channidae</taxon>
        <taxon>Channa</taxon>
    </lineage>
</organism>
<sequence>MLNCSGCSYNNQLLSFSSKSMPECTFPRDVVCYSDRRKNIHLIYVKKRETFVSPTAVYHLPQQKTTLTKVSCFTADKNRSHIERTKGSCNLSHQRPSVPS</sequence>
<evidence type="ECO:0000313" key="2">
    <source>
        <dbReference type="Proteomes" id="UP000503349"/>
    </source>
</evidence>
<reference evidence="2" key="2">
    <citation type="submission" date="2019-02" db="EMBL/GenBank/DDBJ databases">
        <title>Opniocepnalus argus Var Kimnra genome.</title>
        <authorList>
            <person name="Zhou C."/>
            <person name="Xiao S."/>
        </authorList>
    </citation>
    <scope>NUCLEOTIDE SEQUENCE [LARGE SCALE GENOMIC DNA]</scope>
</reference>
<evidence type="ECO:0000313" key="1">
    <source>
        <dbReference type="EMBL" id="KAF3695546.1"/>
    </source>
</evidence>
<dbReference type="AlphaFoldDB" id="A0A6G1PZZ7"/>
<keyword evidence="2" id="KW-1185">Reference proteome</keyword>
<gene>
    <name evidence="1" type="ORF">EXN66_Car011222</name>
</gene>
<name>A0A6G1PZZ7_CHAAH</name>
<proteinExistence type="predicted"/>
<dbReference type="EMBL" id="CM015722">
    <property type="protein sequence ID" value="KAF3695546.1"/>
    <property type="molecule type" value="Genomic_DNA"/>
</dbReference>
<reference evidence="1 2" key="1">
    <citation type="submission" date="2019-02" db="EMBL/GenBank/DDBJ databases">
        <title>Opniocepnalus argus genome.</title>
        <authorList>
            <person name="Zhou C."/>
            <person name="Xiao S."/>
        </authorList>
    </citation>
    <scope>NUCLEOTIDE SEQUENCE [LARGE SCALE GENOMIC DNA]</scope>
    <source>
        <strain evidence="1">OARG1902GOOAL</strain>
        <tissue evidence="1">Muscle</tissue>
    </source>
</reference>
<accession>A0A6G1PZZ7</accession>
<protein>
    <submittedName>
        <fullName evidence="1">Uncharacterized protein</fullName>
    </submittedName>
</protein>
<dbReference type="Proteomes" id="UP000503349">
    <property type="component" value="Chromosome 11"/>
</dbReference>